<evidence type="ECO:0000256" key="1">
    <source>
        <dbReference type="SAM" id="MobiDB-lite"/>
    </source>
</evidence>
<gene>
    <name evidence="2" type="ORF">P5G59_06645</name>
</gene>
<evidence type="ECO:0000313" key="3">
    <source>
        <dbReference type="Proteomes" id="UP001174210"/>
    </source>
</evidence>
<protein>
    <submittedName>
        <fullName evidence="2">Uncharacterized protein</fullName>
    </submittedName>
</protein>
<accession>A0ABT8IVH8</accession>
<comment type="caution">
    <text evidence="2">The sequence shown here is derived from an EMBL/GenBank/DDBJ whole genome shotgun (WGS) entry which is preliminary data.</text>
</comment>
<reference evidence="2" key="1">
    <citation type="submission" date="2023-03" db="EMBL/GenBank/DDBJ databases">
        <title>MT1 and MT2 Draft Genomes of Novel Species.</title>
        <authorList>
            <person name="Venkateswaran K."/>
        </authorList>
    </citation>
    <scope>NUCLEOTIDE SEQUENCE</scope>
    <source>
        <strain evidence="2">F6_8S_P_1A</strain>
    </source>
</reference>
<evidence type="ECO:0000313" key="2">
    <source>
        <dbReference type="EMBL" id="MDN4596810.1"/>
    </source>
</evidence>
<dbReference type="EMBL" id="JAROCB010000002">
    <property type="protein sequence ID" value="MDN4596810.1"/>
    <property type="molecule type" value="Genomic_DNA"/>
</dbReference>
<dbReference type="RefSeq" id="WP_301217185.1">
    <property type="nucleotide sequence ID" value="NZ_JAROCB010000002.1"/>
</dbReference>
<organism evidence="2 3">
    <name type="scientific">Leifsonia virtsii</name>
    <dbReference type="NCBI Taxonomy" id="3035915"/>
    <lineage>
        <taxon>Bacteria</taxon>
        <taxon>Bacillati</taxon>
        <taxon>Actinomycetota</taxon>
        <taxon>Actinomycetes</taxon>
        <taxon>Micrococcales</taxon>
        <taxon>Microbacteriaceae</taxon>
        <taxon>Leifsonia</taxon>
    </lineage>
</organism>
<proteinExistence type="predicted"/>
<sequence length="89" mass="9531">MPRHIITIAGRRFVVGDGDIEQVRGRLLEAVRNGGEFVEMGAVDALVSPGLPVFIERRDEPDSDPEPAAGAATAEAIAMPADEFDDWGI</sequence>
<feature type="compositionally biased region" description="Low complexity" evidence="1">
    <location>
        <begin position="66"/>
        <end position="81"/>
    </location>
</feature>
<dbReference type="Proteomes" id="UP001174210">
    <property type="component" value="Unassembled WGS sequence"/>
</dbReference>
<feature type="region of interest" description="Disordered" evidence="1">
    <location>
        <begin position="58"/>
        <end position="89"/>
    </location>
</feature>
<name>A0ABT8IVH8_9MICO</name>
<keyword evidence="3" id="KW-1185">Reference proteome</keyword>